<reference evidence="1 3" key="1">
    <citation type="submission" date="2015-10" db="EMBL/GenBank/DDBJ databases">
        <title>Tn-seq of a polymicrobial infection.</title>
        <authorList>
            <person name="Stacy A."/>
            <person name="Rumbaugh K.P."/>
            <person name="Whiteley M."/>
        </authorList>
    </citation>
    <scope>NUCLEOTIDE SEQUENCE [LARGE SCALE GENOMIC DNA]</scope>
    <source>
        <strain evidence="1 3">624</strain>
    </source>
</reference>
<reference evidence="2 4" key="2">
    <citation type="submission" date="2019-08" db="EMBL/GenBank/DDBJ databases">
        <title>Whole genome sequencing of Aggregatibacter actinomycetemcomitans cultured from blood stream infections in Denmark reveals a novel phylogenetic lineage expressing serotype a membrane O polysaccharide.</title>
        <authorList>
            <person name="Nedergaard S."/>
            <person name="Kobel C.M."/>
            <person name="Nielsen M.B."/>
            <person name="Moeller R.T."/>
            <person name="Jensen A.B."/>
            <person name="Noerskov-Lauritsen N."/>
        </authorList>
    </citation>
    <scope>NUCLEOTIDE SEQUENCE [LARGE SCALE GENOMIC DNA]</scope>
    <source>
        <strain evidence="2 4">PN_563</strain>
    </source>
</reference>
<dbReference type="AlphaFoldDB" id="A0A5D0EIR1"/>
<evidence type="ECO:0000313" key="2">
    <source>
        <dbReference type="EMBL" id="TYA39502.1"/>
    </source>
</evidence>
<dbReference type="Proteomes" id="UP000323012">
    <property type="component" value="Unassembled WGS sequence"/>
</dbReference>
<name>A0A5D0EIR1_AGGAC</name>
<dbReference type="EMBL" id="VSED01000005">
    <property type="protein sequence ID" value="TYA39502.1"/>
    <property type="molecule type" value="Genomic_DNA"/>
</dbReference>
<dbReference type="Proteomes" id="UP000072236">
    <property type="component" value="Chromosome"/>
</dbReference>
<evidence type="ECO:0000313" key="3">
    <source>
        <dbReference type="Proteomes" id="UP000072236"/>
    </source>
</evidence>
<evidence type="ECO:0000313" key="1">
    <source>
        <dbReference type="EMBL" id="AMQ94624.1"/>
    </source>
</evidence>
<evidence type="ECO:0000313" key="4">
    <source>
        <dbReference type="Proteomes" id="UP000323012"/>
    </source>
</evidence>
<sequence length="88" mass="10045">MKTEKIEMANNKTHGEKLVGIDFNVGNRGDVHDCKRRFAEAINHLETHRAEAFEHGTLTADKEMLLDEAQKRIIDAQMWAVKAITWGL</sequence>
<dbReference type="EMBL" id="CP012959">
    <property type="protein sequence ID" value="AMQ94624.1"/>
    <property type="molecule type" value="Genomic_DNA"/>
</dbReference>
<protein>
    <submittedName>
        <fullName evidence="2">Uncharacterized protein</fullName>
    </submittedName>
</protein>
<dbReference type="OrthoDB" id="5683416at2"/>
<organism evidence="2 4">
    <name type="scientific">Aggregatibacter actinomycetemcomitans</name>
    <name type="common">Actinobacillus actinomycetemcomitans</name>
    <name type="synonym">Haemophilus actinomycetemcomitans</name>
    <dbReference type="NCBI Taxonomy" id="714"/>
    <lineage>
        <taxon>Bacteria</taxon>
        <taxon>Pseudomonadati</taxon>
        <taxon>Pseudomonadota</taxon>
        <taxon>Gammaproteobacteria</taxon>
        <taxon>Pasteurellales</taxon>
        <taxon>Pasteurellaceae</taxon>
        <taxon>Aggregatibacter</taxon>
    </lineage>
</organism>
<accession>A0A5D0EIR1</accession>
<dbReference type="RefSeq" id="WP_005537516.1">
    <property type="nucleotide sequence ID" value="NZ_CP012959.1"/>
</dbReference>
<proteinExistence type="predicted"/>
<dbReference type="KEGG" id="aact:ACT75_08900"/>
<gene>
    <name evidence="1" type="ORF">ACT75_08900</name>
    <name evidence="2" type="ORF">FXB79_03215</name>
</gene>